<dbReference type="InParanoid" id="A0A2J6TJJ8"/>
<reference evidence="1 2" key="1">
    <citation type="submission" date="2016-04" db="EMBL/GenBank/DDBJ databases">
        <title>A degradative enzymes factory behind the ericoid mycorrhizal symbiosis.</title>
        <authorList>
            <consortium name="DOE Joint Genome Institute"/>
            <person name="Martino E."/>
            <person name="Morin E."/>
            <person name="Grelet G."/>
            <person name="Kuo A."/>
            <person name="Kohler A."/>
            <person name="Daghino S."/>
            <person name="Barry K."/>
            <person name="Choi C."/>
            <person name="Cichocki N."/>
            <person name="Clum A."/>
            <person name="Copeland A."/>
            <person name="Hainaut M."/>
            <person name="Haridas S."/>
            <person name="Labutti K."/>
            <person name="Lindquist E."/>
            <person name="Lipzen A."/>
            <person name="Khouja H.-R."/>
            <person name="Murat C."/>
            <person name="Ohm R."/>
            <person name="Olson A."/>
            <person name="Spatafora J."/>
            <person name="Veneault-Fourrey C."/>
            <person name="Henrissat B."/>
            <person name="Grigoriev I."/>
            <person name="Martin F."/>
            <person name="Perotto S."/>
        </authorList>
    </citation>
    <scope>NUCLEOTIDE SEQUENCE [LARGE SCALE GENOMIC DNA]</scope>
    <source>
        <strain evidence="1 2">E</strain>
    </source>
</reference>
<gene>
    <name evidence="1" type="ORF">K444DRAFT_626931</name>
</gene>
<keyword evidence="2" id="KW-1185">Reference proteome</keyword>
<dbReference type="RefSeq" id="XP_024740095.1">
    <property type="nucleotide sequence ID" value="XM_024882736.1"/>
</dbReference>
<dbReference type="EMBL" id="KZ613782">
    <property type="protein sequence ID" value="PMD63191.1"/>
    <property type="molecule type" value="Genomic_DNA"/>
</dbReference>
<accession>A0A2J6TJJ8</accession>
<proteinExistence type="predicted"/>
<evidence type="ECO:0000313" key="2">
    <source>
        <dbReference type="Proteomes" id="UP000235371"/>
    </source>
</evidence>
<dbReference type="Proteomes" id="UP000235371">
    <property type="component" value="Unassembled WGS sequence"/>
</dbReference>
<sequence>MDTAYTYTAKDGKIKHVTQYRIAAGNPGTLPGTKGSYTSYQIQKTADVADCSDQAHVYVWPARINPPIDGSDGYDHRSLSEINSQGIDLHFAALDTIKPLSETIFHEVYVDLLRGSGLRKLKYEQLMHVYGGRK</sequence>
<organism evidence="1 2">
    <name type="scientific">Hyaloscypha bicolor E</name>
    <dbReference type="NCBI Taxonomy" id="1095630"/>
    <lineage>
        <taxon>Eukaryota</taxon>
        <taxon>Fungi</taxon>
        <taxon>Dikarya</taxon>
        <taxon>Ascomycota</taxon>
        <taxon>Pezizomycotina</taxon>
        <taxon>Leotiomycetes</taxon>
        <taxon>Helotiales</taxon>
        <taxon>Hyaloscyphaceae</taxon>
        <taxon>Hyaloscypha</taxon>
        <taxon>Hyaloscypha bicolor</taxon>
    </lineage>
</organism>
<dbReference type="AlphaFoldDB" id="A0A2J6TJJ8"/>
<evidence type="ECO:0000313" key="1">
    <source>
        <dbReference type="EMBL" id="PMD63191.1"/>
    </source>
</evidence>
<dbReference type="OrthoDB" id="4727969at2759"/>
<protein>
    <submittedName>
        <fullName evidence="1">Uncharacterized protein</fullName>
    </submittedName>
</protein>
<name>A0A2J6TJJ8_9HELO</name>
<dbReference type="GeneID" id="36590813"/>